<feature type="region of interest" description="Disordered" evidence="1">
    <location>
        <begin position="19"/>
        <end position="179"/>
    </location>
</feature>
<evidence type="ECO:0000313" key="2">
    <source>
        <dbReference type="EMBL" id="TFK78244.1"/>
    </source>
</evidence>
<feature type="compositionally biased region" description="Basic residues" evidence="1">
    <location>
        <begin position="145"/>
        <end position="155"/>
    </location>
</feature>
<feature type="compositionally biased region" description="Basic and acidic residues" evidence="1">
    <location>
        <begin position="109"/>
        <end position="122"/>
    </location>
</feature>
<feature type="compositionally biased region" description="Low complexity" evidence="1">
    <location>
        <begin position="368"/>
        <end position="379"/>
    </location>
</feature>
<proteinExistence type="predicted"/>
<dbReference type="AlphaFoldDB" id="A0A5C3NM02"/>
<name>A0A5C3NM02_9APHY</name>
<keyword evidence="3" id="KW-1185">Reference proteome</keyword>
<accession>A0A5C3NM02</accession>
<feature type="compositionally biased region" description="Basic residues" evidence="1">
    <location>
        <begin position="98"/>
        <end position="108"/>
    </location>
</feature>
<evidence type="ECO:0000256" key="1">
    <source>
        <dbReference type="SAM" id="MobiDB-lite"/>
    </source>
</evidence>
<organism evidence="2 3">
    <name type="scientific">Polyporus arcularius HHB13444</name>
    <dbReference type="NCBI Taxonomy" id="1314778"/>
    <lineage>
        <taxon>Eukaryota</taxon>
        <taxon>Fungi</taxon>
        <taxon>Dikarya</taxon>
        <taxon>Basidiomycota</taxon>
        <taxon>Agaricomycotina</taxon>
        <taxon>Agaricomycetes</taxon>
        <taxon>Polyporales</taxon>
        <taxon>Polyporaceae</taxon>
        <taxon>Polyporus</taxon>
    </lineage>
</organism>
<feature type="region of interest" description="Disordered" evidence="1">
    <location>
        <begin position="368"/>
        <end position="544"/>
    </location>
</feature>
<feature type="non-terminal residue" evidence="2">
    <location>
        <position position="1"/>
    </location>
</feature>
<dbReference type="InParanoid" id="A0A5C3NM02"/>
<feature type="compositionally biased region" description="Basic residues" evidence="1">
    <location>
        <begin position="37"/>
        <end position="47"/>
    </location>
</feature>
<feature type="compositionally biased region" description="Basic and acidic residues" evidence="1">
    <location>
        <begin position="526"/>
        <end position="544"/>
    </location>
</feature>
<dbReference type="EMBL" id="ML212680">
    <property type="protein sequence ID" value="TFK78244.1"/>
    <property type="molecule type" value="Genomic_DNA"/>
</dbReference>
<feature type="compositionally biased region" description="Basic and acidic residues" evidence="1">
    <location>
        <begin position="156"/>
        <end position="169"/>
    </location>
</feature>
<gene>
    <name evidence="2" type="ORF">K466DRAFT_607168</name>
</gene>
<dbReference type="Proteomes" id="UP000308197">
    <property type="component" value="Unassembled WGS sequence"/>
</dbReference>
<sequence length="544" mass="57532">ERFTFRQWWDPASKRYFKTRYAGETDDEGDGAPVPTKKGKKSSKSRSRPLPAGLARLAASTVPVSSSKAAEAGAPSGTQGPAKPGRPAKHSGGQRSSSKTKRRSKGKGRARDSDEDSARFTEGDGSNDSSDDDGQGAREDASPKPKPKPKPRPRRKEPLPHGDSDRIENTSEASDVPQDLERLGANAPLGAAAEVTVPPASGLIARLQHRPPSAVRDPGEVFGYLWALSGEAAYRNLLTSWRHMLRRPAVIRDDGPGPWASWAYGSVSIPSEVHASRPAWERLLFWIRESRPQETSSAGEVQQWFLATGLALRDIQTSNACEEGEPVPYNGAPYLQSSESTLADSTSIIEPTCGGAFHPLPTVVTPSAAASGAGISSGATQPEGSPQTSSTTTAAKGQSAKVKGSRRGPPGLRNLPPPATSSAAQNLREDSDDEVEDVIMGKEPRHTSRGRPPTSAFRPGPSTVPYVLVPPRSNARRLAHTPSAPAHQEPGLPPAGPSSQQPGTGGPPEVAGMPPAGAQQPVEPVLLRRGERSRKPPKKPDGTS</sequence>
<feature type="compositionally biased region" description="Polar residues" evidence="1">
    <location>
        <begin position="380"/>
        <end position="396"/>
    </location>
</feature>
<evidence type="ECO:0000313" key="3">
    <source>
        <dbReference type="Proteomes" id="UP000308197"/>
    </source>
</evidence>
<feature type="compositionally biased region" description="Low complexity" evidence="1">
    <location>
        <begin position="48"/>
        <end position="60"/>
    </location>
</feature>
<reference evidence="2 3" key="1">
    <citation type="journal article" date="2019" name="Nat. Ecol. Evol.">
        <title>Megaphylogeny resolves global patterns of mushroom evolution.</title>
        <authorList>
            <person name="Varga T."/>
            <person name="Krizsan K."/>
            <person name="Foldi C."/>
            <person name="Dima B."/>
            <person name="Sanchez-Garcia M."/>
            <person name="Sanchez-Ramirez S."/>
            <person name="Szollosi G.J."/>
            <person name="Szarkandi J.G."/>
            <person name="Papp V."/>
            <person name="Albert L."/>
            <person name="Andreopoulos W."/>
            <person name="Angelini C."/>
            <person name="Antonin V."/>
            <person name="Barry K.W."/>
            <person name="Bougher N.L."/>
            <person name="Buchanan P."/>
            <person name="Buyck B."/>
            <person name="Bense V."/>
            <person name="Catcheside P."/>
            <person name="Chovatia M."/>
            <person name="Cooper J."/>
            <person name="Damon W."/>
            <person name="Desjardin D."/>
            <person name="Finy P."/>
            <person name="Geml J."/>
            <person name="Haridas S."/>
            <person name="Hughes K."/>
            <person name="Justo A."/>
            <person name="Karasinski D."/>
            <person name="Kautmanova I."/>
            <person name="Kiss B."/>
            <person name="Kocsube S."/>
            <person name="Kotiranta H."/>
            <person name="LaButti K.M."/>
            <person name="Lechner B.E."/>
            <person name="Liimatainen K."/>
            <person name="Lipzen A."/>
            <person name="Lukacs Z."/>
            <person name="Mihaltcheva S."/>
            <person name="Morgado L.N."/>
            <person name="Niskanen T."/>
            <person name="Noordeloos M.E."/>
            <person name="Ohm R.A."/>
            <person name="Ortiz-Santana B."/>
            <person name="Ovrebo C."/>
            <person name="Racz N."/>
            <person name="Riley R."/>
            <person name="Savchenko A."/>
            <person name="Shiryaev A."/>
            <person name="Soop K."/>
            <person name="Spirin V."/>
            <person name="Szebenyi C."/>
            <person name="Tomsovsky M."/>
            <person name="Tulloss R.E."/>
            <person name="Uehling J."/>
            <person name="Grigoriev I.V."/>
            <person name="Vagvolgyi C."/>
            <person name="Papp T."/>
            <person name="Martin F.M."/>
            <person name="Miettinen O."/>
            <person name="Hibbett D.S."/>
            <person name="Nagy L.G."/>
        </authorList>
    </citation>
    <scope>NUCLEOTIDE SEQUENCE [LARGE SCALE GENOMIC DNA]</scope>
    <source>
        <strain evidence="2 3">HHB13444</strain>
    </source>
</reference>
<protein>
    <submittedName>
        <fullName evidence="2">Uncharacterized protein</fullName>
    </submittedName>
</protein>